<dbReference type="InterPro" id="IPR040976">
    <property type="entry name" value="Pkinase_fungal"/>
</dbReference>
<dbReference type="Proteomes" id="UP000274822">
    <property type="component" value="Unassembled WGS sequence"/>
</dbReference>
<dbReference type="GO" id="GO:0043657">
    <property type="term" value="C:host cell"/>
    <property type="evidence" value="ECO:0007669"/>
    <property type="project" value="UniProtKB-SubCell"/>
</dbReference>
<keyword evidence="3" id="KW-0964">Secreted</keyword>
<evidence type="ECO:0000256" key="2">
    <source>
        <dbReference type="ARBA" id="ARBA00004613"/>
    </source>
</evidence>
<dbReference type="EMBL" id="RBNJ01003242">
    <property type="protein sequence ID" value="RUS31152.1"/>
    <property type="molecule type" value="Genomic_DNA"/>
</dbReference>
<dbReference type="GO" id="GO:0005576">
    <property type="term" value="C:extracellular region"/>
    <property type="evidence" value="ECO:0007669"/>
    <property type="project" value="UniProtKB-SubCell"/>
</dbReference>
<comment type="caution">
    <text evidence="6">The sequence shown here is derived from an EMBL/GenBank/DDBJ whole genome shotgun (WGS) entry which is preliminary data.</text>
</comment>
<organism evidence="6 7">
    <name type="scientific">Jimgerdemannia flammicorona</name>
    <dbReference type="NCBI Taxonomy" id="994334"/>
    <lineage>
        <taxon>Eukaryota</taxon>
        <taxon>Fungi</taxon>
        <taxon>Fungi incertae sedis</taxon>
        <taxon>Mucoromycota</taxon>
        <taxon>Mucoromycotina</taxon>
        <taxon>Endogonomycetes</taxon>
        <taxon>Endogonales</taxon>
        <taxon>Endogonaceae</taxon>
        <taxon>Jimgerdemannia</taxon>
    </lineage>
</organism>
<evidence type="ECO:0000259" key="5">
    <source>
        <dbReference type="Pfam" id="PF20147"/>
    </source>
</evidence>
<name>A0A433QMZ2_9FUNG</name>
<proteinExistence type="predicted"/>
<evidence type="ECO:0000313" key="7">
    <source>
        <dbReference type="Proteomes" id="UP000274822"/>
    </source>
</evidence>
<feature type="domain" description="Fungal-type protein kinase" evidence="4">
    <location>
        <begin position="205"/>
        <end position="261"/>
    </location>
</feature>
<dbReference type="Pfam" id="PF20147">
    <property type="entry name" value="Crinkler"/>
    <property type="match status" value="1"/>
</dbReference>
<evidence type="ECO:0000256" key="1">
    <source>
        <dbReference type="ARBA" id="ARBA00004340"/>
    </source>
</evidence>
<feature type="domain" description="Crinkler effector protein N-terminal" evidence="5">
    <location>
        <begin position="21"/>
        <end position="96"/>
    </location>
</feature>
<evidence type="ECO:0000259" key="4">
    <source>
        <dbReference type="Pfam" id="PF17667"/>
    </source>
</evidence>
<evidence type="ECO:0000256" key="3">
    <source>
        <dbReference type="ARBA" id="ARBA00022525"/>
    </source>
</evidence>
<dbReference type="AlphaFoldDB" id="A0A433QMZ2"/>
<protein>
    <submittedName>
        <fullName evidence="6">Uncharacterized protein</fullName>
    </submittedName>
</protein>
<evidence type="ECO:0000313" key="6">
    <source>
        <dbReference type="EMBL" id="RUS31152.1"/>
    </source>
</evidence>
<comment type="subcellular location">
    <subcellularLocation>
        <location evidence="1">Host cell</location>
    </subcellularLocation>
    <subcellularLocation>
        <location evidence="2">Secreted</location>
    </subcellularLocation>
</comment>
<dbReference type="InterPro" id="IPR045379">
    <property type="entry name" value="Crinkler_N"/>
</dbReference>
<gene>
    <name evidence="6" type="ORF">BC938DRAFT_478377</name>
</gene>
<dbReference type="Pfam" id="PF17667">
    <property type="entry name" value="Pkinase_fungal"/>
    <property type="match status" value="1"/>
</dbReference>
<reference evidence="6 7" key="1">
    <citation type="journal article" date="2018" name="New Phytol.">
        <title>Phylogenomics of Endogonaceae and evolution of mycorrhizas within Mucoromycota.</title>
        <authorList>
            <person name="Chang Y."/>
            <person name="Desiro A."/>
            <person name="Na H."/>
            <person name="Sandor L."/>
            <person name="Lipzen A."/>
            <person name="Clum A."/>
            <person name="Barry K."/>
            <person name="Grigoriev I.V."/>
            <person name="Martin F.M."/>
            <person name="Stajich J.E."/>
            <person name="Smith M.E."/>
            <person name="Bonito G."/>
            <person name="Spatafora J.W."/>
        </authorList>
    </citation>
    <scope>NUCLEOTIDE SEQUENCE [LARGE SCALE GENOMIC DNA]</scope>
    <source>
        <strain evidence="6 7">AD002</strain>
    </source>
</reference>
<keyword evidence="7" id="KW-1185">Reference proteome</keyword>
<accession>A0A433QMZ2</accession>
<sequence length="262" mass="30295">MFEQAKQYHSATHSPLPYLCEETVAEFKESIRFAPEFHKYLLANKLTLWDVNLPDDNDAEIKNLLSKNNRDEMLVTRNVSRYFSRQPPAERIHIIVFPKSKFEFITSLSSLSPKSKVSKELEGKLYCNIAHFVETMFPSWNAQPIADKIKTSKEFKSFLSAAKEKNHYDRLDNLTQLIIRLPLASNGANRCLDNAVMYPDDVPSENQPIHWCYIHLIIEQKVLNLKDNSATDIQLASYVREVFGAQPNHRFVLSFILCSTRI</sequence>